<dbReference type="SFLD" id="SFLDG01135">
    <property type="entry name" value="C1.5.6:_HAD__Beta-PGM__Phospha"/>
    <property type="match status" value="1"/>
</dbReference>
<comment type="similarity">
    <text evidence="4 10">Belongs to the HAD-like hydrolase superfamily. CbbY/CbbZ/Gph/YieH family.</text>
</comment>
<dbReference type="NCBIfam" id="TIGR01509">
    <property type="entry name" value="HAD-SF-IA-v3"/>
    <property type="match status" value="1"/>
</dbReference>
<evidence type="ECO:0000256" key="1">
    <source>
        <dbReference type="ARBA" id="ARBA00000830"/>
    </source>
</evidence>
<evidence type="ECO:0000256" key="5">
    <source>
        <dbReference type="ARBA" id="ARBA00013078"/>
    </source>
</evidence>
<name>A0A1B2M2Y3_9GAMM</name>
<comment type="cofactor">
    <cofactor evidence="2 10">
        <name>Mg(2+)</name>
        <dbReference type="ChEBI" id="CHEBI:18420"/>
    </cofactor>
</comment>
<comment type="pathway">
    <text evidence="3 10">Organic acid metabolism; glycolate biosynthesis; glycolate from 2-phosphoglycolate: step 1/1.</text>
</comment>
<dbReference type="GO" id="GO:0046872">
    <property type="term" value="F:metal ion binding"/>
    <property type="evidence" value="ECO:0007669"/>
    <property type="project" value="UniProtKB-KW"/>
</dbReference>
<dbReference type="Pfam" id="PF13419">
    <property type="entry name" value="HAD_2"/>
    <property type="match status" value="1"/>
</dbReference>
<dbReference type="PANTHER" id="PTHR43434">
    <property type="entry name" value="PHOSPHOGLYCOLATE PHOSPHATASE"/>
    <property type="match status" value="1"/>
</dbReference>
<dbReference type="STRING" id="1789224.BFG52_15095"/>
<feature type="binding site" evidence="10">
    <location>
        <position position="15"/>
    </location>
    <ligand>
        <name>Mg(2+)</name>
        <dbReference type="ChEBI" id="CHEBI:18420"/>
    </ligand>
</feature>
<dbReference type="SFLD" id="SFLDS00003">
    <property type="entry name" value="Haloacid_Dehalogenase"/>
    <property type="match status" value="1"/>
</dbReference>
<dbReference type="InterPro" id="IPR006439">
    <property type="entry name" value="HAD-SF_hydro_IA"/>
</dbReference>
<evidence type="ECO:0000313" key="12">
    <source>
        <dbReference type="Proteomes" id="UP000093391"/>
    </source>
</evidence>
<dbReference type="AlphaFoldDB" id="A0A1B2M2Y3"/>
<feature type="binding site" evidence="10">
    <location>
        <position position="177"/>
    </location>
    <ligand>
        <name>Mg(2+)</name>
        <dbReference type="ChEBI" id="CHEBI:18420"/>
    </ligand>
</feature>
<dbReference type="Gene3D" id="3.40.50.1000">
    <property type="entry name" value="HAD superfamily/HAD-like"/>
    <property type="match status" value="1"/>
</dbReference>
<accession>A0A1B2M2Y3</accession>
<evidence type="ECO:0000256" key="9">
    <source>
        <dbReference type="ARBA" id="ARBA00023277"/>
    </source>
</evidence>
<dbReference type="InterPro" id="IPR023198">
    <property type="entry name" value="PGP-like_dom2"/>
</dbReference>
<keyword evidence="12" id="KW-1185">Reference proteome</keyword>
<dbReference type="EMBL" id="CP016895">
    <property type="protein sequence ID" value="AOA59539.1"/>
    <property type="molecule type" value="Genomic_DNA"/>
</dbReference>
<protein>
    <recommendedName>
        <fullName evidence="5 10">Phosphoglycolate phosphatase</fullName>
        <shortName evidence="10">PGP</shortName>
        <shortName evidence="10">PGPase</shortName>
        <ecNumber evidence="5 10">3.1.3.18</ecNumber>
    </recommendedName>
</protein>
<dbReference type="OrthoDB" id="9776368at2"/>
<evidence type="ECO:0000256" key="4">
    <source>
        <dbReference type="ARBA" id="ARBA00006171"/>
    </source>
</evidence>
<dbReference type="InterPro" id="IPR036412">
    <property type="entry name" value="HAD-like_sf"/>
</dbReference>
<comment type="catalytic activity">
    <reaction evidence="1 10">
        <text>2-phosphoglycolate + H2O = glycolate + phosphate</text>
        <dbReference type="Rhea" id="RHEA:14369"/>
        <dbReference type="ChEBI" id="CHEBI:15377"/>
        <dbReference type="ChEBI" id="CHEBI:29805"/>
        <dbReference type="ChEBI" id="CHEBI:43474"/>
        <dbReference type="ChEBI" id="CHEBI:58033"/>
        <dbReference type="EC" id="3.1.3.18"/>
    </reaction>
</comment>
<keyword evidence="7 10" id="KW-0378">Hydrolase</keyword>
<dbReference type="UniPathway" id="UPA00865">
    <property type="reaction ID" value="UER00834"/>
</dbReference>
<evidence type="ECO:0000256" key="2">
    <source>
        <dbReference type="ARBA" id="ARBA00001946"/>
    </source>
</evidence>
<reference evidence="11 12" key="1">
    <citation type="submission" date="2016-08" db="EMBL/GenBank/DDBJ databases">
        <authorList>
            <person name="Seilhamer J.J."/>
        </authorList>
    </citation>
    <scope>NUCLEOTIDE SEQUENCE [LARGE SCALE GENOMIC DNA]</scope>
    <source>
        <strain evidence="11 12">BRTC-1</strain>
    </source>
</reference>
<dbReference type="InterPro" id="IPR050155">
    <property type="entry name" value="HAD-like_hydrolase_sf"/>
</dbReference>
<evidence type="ECO:0000256" key="8">
    <source>
        <dbReference type="ARBA" id="ARBA00022842"/>
    </source>
</evidence>
<dbReference type="FunFam" id="3.40.50.1000:FF:000022">
    <property type="entry name" value="Phosphoglycolate phosphatase"/>
    <property type="match status" value="1"/>
</dbReference>
<evidence type="ECO:0000256" key="10">
    <source>
        <dbReference type="HAMAP-Rule" id="MF_00495"/>
    </source>
</evidence>
<evidence type="ECO:0000256" key="6">
    <source>
        <dbReference type="ARBA" id="ARBA00022723"/>
    </source>
</evidence>
<keyword evidence="6 10" id="KW-0479">Metal-binding</keyword>
<dbReference type="NCBIfam" id="TIGR01449">
    <property type="entry name" value="PGP_bact"/>
    <property type="match status" value="1"/>
</dbReference>
<dbReference type="NCBIfam" id="NF009695">
    <property type="entry name" value="PRK13222.1-2"/>
    <property type="match status" value="1"/>
</dbReference>
<dbReference type="PANTHER" id="PTHR43434:SF1">
    <property type="entry name" value="PHOSPHOGLYCOLATE PHOSPHATASE"/>
    <property type="match status" value="1"/>
</dbReference>
<evidence type="ECO:0000256" key="3">
    <source>
        <dbReference type="ARBA" id="ARBA00004818"/>
    </source>
</evidence>
<dbReference type="GO" id="GO:0046295">
    <property type="term" value="P:glycolate biosynthetic process"/>
    <property type="evidence" value="ECO:0007669"/>
    <property type="project" value="UniProtKB-UniRule"/>
</dbReference>
<dbReference type="InterPro" id="IPR037512">
    <property type="entry name" value="PGPase_prok"/>
</dbReference>
<sequence>MDFPILAEKTLILFDLDGTLVDSASDLYRAMNLSLARLHLPSVTEAQVRVWVGKGSKVFCESVLAYLKGTVDAVLLEQLLATFLDIYNAEPCIDTQPFAGVQEFLHAMQQQGKILLCVTNKPEIPARKILQQLGLIHYFADVVGGDRFAVRKPDPKPLLFCMEKYQVQPAATLMVGDSSNDVEAARRAGVDCIVLSYGYNHGEDIRLCQPQWILDQLTELLDEATVSPS</sequence>
<evidence type="ECO:0000313" key="11">
    <source>
        <dbReference type="EMBL" id="AOA59539.1"/>
    </source>
</evidence>
<dbReference type="GO" id="GO:0005829">
    <property type="term" value="C:cytosol"/>
    <property type="evidence" value="ECO:0007669"/>
    <property type="project" value="TreeGrafter"/>
</dbReference>
<gene>
    <name evidence="11" type="ORF">BFG52_15095</name>
</gene>
<keyword evidence="8 10" id="KW-0460">Magnesium</keyword>
<dbReference type="Gene3D" id="1.10.150.240">
    <property type="entry name" value="Putative phosphatase, domain 2"/>
    <property type="match status" value="1"/>
</dbReference>
<dbReference type="CDD" id="cd16417">
    <property type="entry name" value="HAD_PGPase"/>
    <property type="match status" value="1"/>
</dbReference>
<dbReference type="GO" id="GO:0006281">
    <property type="term" value="P:DNA repair"/>
    <property type="evidence" value="ECO:0007669"/>
    <property type="project" value="TreeGrafter"/>
</dbReference>
<dbReference type="NCBIfam" id="TIGR01549">
    <property type="entry name" value="HAD-SF-IA-v1"/>
    <property type="match status" value="1"/>
</dbReference>
<dbReference type="Proteomes" id="UP000093391">
    <property type="component" value="Chromosome"/>
</dbReference>
<dbReference type="SUPFAM" id="SSF56784">
    <property type="entry name" value="HAD-like"/>
    <property type="match status" value="1"/>
</dbReference>
<evidence type="ECO:0000256" key="7">
    <source>
        <dbReference type="ARBA" id="ARBA00022801"/>
    </source>
</evidence>
<proteinExistence type="inferred from homology"/>
<organism evidence="11 12">
    <name type="scientific">Acinetobacter larvae</name>
    <dbReference type="NCBI Taxonomy" id="1789224"/>
    <lineage>
        <taxon>Bacteria</taxon>
        <taxon>Pseudomonadati</taxon>
        <taxon>Pseudomonadota</taxon>
        <taxon>Gammaproteobacteria</taxon>
        <taxon>Moraxellales</taxon>
        <taxon>Moraxellaceae</taxon>
        <taxon>Acinetobacter</taxon>
    </lineage>
</organism>
<dbReference type="KEGG" id="ala:BFG52_15095"/>
<dbReference type="EC" id="3.1.3.18" evidence="5 10"/>
<dbReference type="RefSeq" id="WP_067558067.1">
    <property type="nucleotide sequence ID" value="NZ_CP016895.1"/>
</dbReference>
<dbReference type="InterPro" id="IPR023214">
    <property type="entry name" value="HAD_sf"/>
</dbReference>
<dbReference type="HAMAP" id="MF_00495">
    <property type="entry name" value="GPH_hydrolase_bact"/>
    <property type="match status" value="1"/>
</dbReference>
<feature type="active site" description="Nucleophile" evidence="10">
    <location>
        <position position="15"/>
    </location>
</feature>
<dbReference type="GO" id="GO:0005975">
    <property type="term" value="P:carbohydrate metabolic process"/>
    <property type="evidence" value="ECO:0007669"/>
    <property type="project" value="InterPro"/>
</dbReference>
<feature type="binding site" evidence="10">
    <location>
        <position position="17"/>
    </location>
    <ligand>
        <name>Mg(2+)</name>
        <dbReference type="ChEBI" id="CHEBI:18420"/>
    </ligand>
</feature>
<dbReference type="SFLD" id="SFLDG01129">
    <property type="entry name" value="C1.5:_HAD__Beta-PGM__Phosphata"/>
    <property type="match status" value="1"/>
</dbReference>
<dbReference type="GO" id="GO:0008967">
    <property type="term" value="F:phosphoglycolate phosphatase activity"/>
    <property type="evidence" value="ECO:0007669"/>
    <property type="project" value="UniProtKB-UniRule"/>
</dbReference>
<keyword evidence="9 10" id="KW-0119">Carbohydrate metabolism</keyword>
<dbReference type="InterPro" id="IPR041492">
    <property type="entry name" value="HAD_2"/>
</dbReference>
<comment type="function">
    <text evidence="10">Specifically catalyzes the dephosphorylation of 2-phosphoglycolate. Is involved in the dissimilation of the intracellular 2-phosphoglycolate formed during the DNA repair of 3'-phosphoglycolate ends, a major class of DNA lesions induced by oxidative stress.</text>
</comment>